<dbReference type="CDD" id="cd00160">
    <property type="entry name" value="RhoGEF"/>
    <property type="match status" value="1"/>
</dbReference>
<evidence type="ECO:0000256" key="4">
    <source>
        <dbReference type="PROSITE-ProRule" id="PRU00091"/>
    </source>
</evidence>
<dbReference type="SUPFAM" id="SSF57903">
    <property type="entry name" value="FYVE/PHD zinc finger"/>
    <property type="match status" value="2"/>
</dbReference>
<geneLocation type="mitochondrion" evidence="8"/>
<evidence type="ECO:0008006" key="10">
    <source>
        <dbReference type="Google" id="ProtNLM"/>
    </source>
</evidence>
<dbReference type="SMART" id="SM00325">
    <property type="entry name" value="RhoGEF"/>
    <property type="match status" value="2"/>
</dbReference>
<keyword evidence="1" id="KW-0479">Metal-binding</keyword>
<evidence type="ECO:0000256" key="3">
    <source>
        <dbReference type="ARBA" id="ARBA00022833"/>
    </source>
</evidence>
<dbReference type="InterPro" id="IPR035899">
    <property type="entry name" value="DBL_dom_sf"/>
</dbReference>
<keyword evidence="3" id="KW-0862">Zinc</keyword>
<dbReference type="GO" id="GO:0008270">
    <property type="term" value="F:zinc ion binding"/>
    <property type="evidence" value="ECO:0007669"/>
    <property type="project" value="UniProtKB-KW"/>
</dbReference>
<feature type="domain" description="DH" evidence="6">
    <location>
        <begin position="486"/>
        <end position="628"/>
    </location>
</feature>
<dbReference type="InterPro" id="IPR013083">
    <property type="entry name" value="Znf_RING/FYVE/PHD"/>
</dbReference>
<dbReference type="InterPro" id="IPR051092">
    <property type="entry name" value="FYVE_RhoGEF_PH"/>
</dbReference>
<keyword evidence="8" id="KW-0496">Mitochondrion</keyword>
<dbReference type="EMBL" id="OVEO01000001">
    <property type="protein sequence ID" value="SPQ93327.1"/>
    <property type="molecule type" value="Genomic_DNA"/>
</dbReference>
<dbReference type="InterPro" id="IPR011993">
    <property type="entry name" value="PH-like_dom_sf"/>
</dbReference>
<dbReference type="SUPFAM" id="SSF50729">
    <property type="entry name" value="PH domain-like"/>
    <property type="match status" value="1"/>
</dbReference>
<evidence type="ECO:0000256" key="5">
    <source>
        <dbReference type="SAM" id="MobiDB-lite"/>
    </source>
</evidence>
<dbReference type="SMART" id="SM00233">
    <property type="entry name" value="PH"/>
    <property type="match status" value="1"/>
</dbReference>
<dbReference type="InterPro" id="IPR001849">
    <property type="entry name" value="PH_domain"/>
</dbReference>
<dbReference type="Proteomes" id="UP000290189">
    <property type="component" value="Unassembled WGS sequence"/>
</dbReference>
<organism evidence="8 9">
    <name type="scientific">Plasmodiophora brassicae</name>
    <name type="common">Clubroot disease agent</name>
    <dbReference type="NCBI Taxonomy" id="37360"/>
    <lineage>
        <taxon>Eukaryota</taxon>
        <taxon>Sar</taxon>
        <taxon>Rhizaria</taxon>
        <taxon>Endomyxa</taxon>
        <taxon>Phytomyxea</taxon>
        <taxon>Plasmodiophorida</taxon>
        <taxon>Plasmodiophoridae</taxon>
        <taxon>Plasmodiophora</taxon>
    </lineage>
</organism>
<gene>
    <name evidence="8" type="ORF">PLBR_LOCUS542</name>
</gene>
<evidence type="ECO:0000313" key="8">
    <source>
        <dbReference type="EMBL" id="SPQ93327.1"/>
    </source>
</evidence>
<evidence type="ECO:0000259" key="6">
    <source>
        <dbReference type="PROSITE" id="PS50010"/>
    </source>
</evidence>
<dbReference type="PANTHER" id="PTHR12673:SF159">
    <property type="entry name" value="LD03170P"/>
    <property type="match status" value="1"/>
</dbReference>
<dbReference type="InterPro" id="IPR017455">
    <property type="entry name" value="Znf_FYVE-rel"/>
</dbReference>
<protein>
    <recommendedName>
        <fullName evidence="10">DH domain-containing protein</fullName>
    </recommendedName>
</protein>
<dbReference type="Gene3D" id="3.30.40.10">
    <property type="entry name" value="Zinc/RING finger domain, C3HC4 (zinc finger)"/>
    <property type="match status" value="1"/>
</dbReference>
<dbReference type="SUPFAM" id="SSF48065">
    <property type="entry name" value="DBL homology domain (DH-domain)"/>
    <property type="match status" value="2"/>
</dbReference>
<dbReference type="PANTHER" id="PTHR12673">
    <property type="entry name" value="FACIOGENITAL DYSPLASIA PROTEIN"/>
    <property type="match status" value="1"/>
</dbReference>
<evidence type="ECO:0000313" key="9">
    <source>
        <dbReference type="Proteomes" id="UP000290189"/>
    </source>
</evidence>
<dbReference type="InterPro" id="IPR000219">
    <property type="entry name" value="DH_dom"/>
</dbReference>
<dbReference type="InterPro" id="IPR011011">
    <property type="entry name" value="Znf_FYVE_PHD"/>
</dbReference>
<evidence type="ECO:0000256" key="1">
    <source>
        <dbReference type="ARBA" id="ARBA00022723"/>
    </source>
</evidence>
<feature type="domain" description="DH" evidence="6">
    <location>
        <begin position="27"/>
        <end position="218"/>
    </location>
</feature>
<feature type="compositionally biased region" description="Low complexity" evidence="5">
    <location>
        <begin position="424"/>
        <end position="437"/>
    </location>
</feature>
<sequence>MTPTVRRVRSAPILTGLPRVASAPQPNREAVLDELVMSERAYTRALAAVRDIFYTPILIRSLHPDQQLLSATEVVTIFRNVKQLAAHHEQILERLDDKVRRWGDRRTVGDVFAWAIDNGFPDLYRVFCGRQERALTVLARCSSTIARLRMFLAHAGSHPQCQGDTLRSMMMLPAQRLPKYAHMLQRLHDATPRDHKDRTLLSAAIGAIRATIDGVHEESLVEAADMQWAKIRRQMHGPLVRRLARMVRGSARSWLVRHGRCVPRTPQGSHAHLFLFRNTICLCDGDFQHGFYLVQTMAVDRLTALDALLAEDDPGALAVRRIDSDARLVATLAERAARPQWIADLLACIAGTDPDDVDRVGAMQCRTCSARFSIECRRVVCDYCAGFVCASCAVTQMDTRSLADDDRAVVTLCRQCSTMTSPADVTTATTTTTSAVPGVADDTHNDDDEEEEGQVKASLPAAISNSWAGDESPPGEEGDRSSSKGFLAGEARFVERFASLVSLVVTPLLTMSSDSKLALMPRDDLHRVFGETLALLRVHVSLDEEMRLAPDDVESVLQKRMPLLQVYSKGAFVDHVDTSMRILDHAMASRPRLQRFLDACLSQTSDITAISDLLEMPVQRLPAYISVLPSGSTTRAALVSMLSSIVQGLDTSDVRRRTRLALEQVSSQEIVESHLGTFHRKGPLLKNGKTVPKTCFLFDKVLLFCVPVAGRACRYRVRKRLDIGNDLVFVNDFVASSQSAHRSHSQTPIQIVRKRKSLIVHARDARDRLAWVSALRQCTTMHDPYSNTTGPPASCSTCKQFFTLTRRRRVCRACLEFVCPSCAHGRNRDLICTACTNDNGVVSNTVK</sequence>
<evidence type="ECO:0000259" key="7">
    <source>
        <dbReference type="PROSITE" id="PS50178"/>
    </source>
</evidence>
<dbReference type="AlphaFoldDB" id="A0A3P3XZE7"/>
<name>A0A3P3XZE7_PLABS</name>
<dbReference type="GO" id="GO:0005085">
    <property type="term" value="F:guanyl-nucleotide exchange factor activity"/>
    <property type="evidence" value="ECO:0007669"/>
    <property type="project" value="InterPro"/>
</dbReference>
<accession>A0A3P3XZE7</accession>
<reference evidence="8 9" key="1">
    <citation type="submission" date="2018-03" db="EMBL/GenBank/DDBJ databases">
        <authorList>
            <person name="Fogelqvist J."/>
        </authorList>
    </citation>
    <scope>NUCLEOTIDE SEQUENCE [LARGE SCALE GENOMIC DNA]</scope>
</reference>
<keyword evidence="2 4" id="KW-0863">Zinc-finger</keyword>
<evidence type="ECO:0000256" key="2">
    <source>
        <dbReference type="ARBA" id="ARBA00022771"/>
    </source>
</evidence>
<proteinExistence type="predicted"/>
<dbReference type="CDD" id="cd00065">
    <property type="entry name" value="FYVE_like_SF"/>
    <property type="match status" value="2"/>
</dbReference>
<feature type="region of interest" description="Disordered" evidence="5">
    <location>
        <begin position="424"/>
        <end position="483"/>
    </location>
</feature>
<dbReference type="PROSITE" id="PS50010">
    <property type="entry name" value="DH_2"/>
    <property type="match status" value="2"/>
</dbReference>
<feature type="domain" description="FYVE-type" evidence="7">
    <location>
        <begin position="359"/>
        <end position="421"/>
    </location>
</feature>
<dbReference type="Gene3D" id="2.30.29.30">
    <property type="entry name" value="Pleckstrin-homology domain (PH domain)/Phosphotyrosine-binding domain (PTB)"/>
    <property type="match status" value="1"/>
</dbReference>
<dbReference type="GO" id="GO:0005737">
    <property type="term" value="C:cytoplasm"/>
    <property type="evidence" value="ECO:0007669"/>
    <property type="project" value="TreeGrafter"/>
</dbReference>
<dbReference type="Gene3D" id="1.20.900.10">
    <property type="entry name" value="Dbl homology (DH) domain"/>
    <property type="match status" value="2"/>
</dbReference>
<dbReference type="Pfam" id="PF00621">
    <property type="entry name" value="RhoGEF"/>
    <property type="match status" value="2"/>
</dbReference>
<dbReference type="PROSITE" id="PS50178">
    <property type="entry name" value="ZF_FYVE"/>
    <property type="match status" value="1"/>
</dbReference>